<keyword evidence="5" id="KW-1185">Reference proteome</keyword>
<evidence type="ECO:0000313" key="5">
    <source>
        <dbReference type="Proteomes" id="UP000189464"/>
    </source>
</evidence>
<dbReference type="PANTHER" id="PTHR39160:SF4">
    <property type="entry name" value="RESUSCITATION-PROMOTING FACTOR RPFB"/>
    <property type="match status" value="1"/>
</dbReference>
<dbReference type="InterPro" id="IPR010611">
    <property type="entry name" value="3D_dom"/>
</dbReference>
<keyword evidence="2" id="KW-0812">Transmembrane</keyword>
<dbReference type="InterPro" id="IPR007137">
    <property type="entry name" value="DUF348"/>
</dbReference>
<dbReference type="GO" id="GO:0004553">
    <property type="term" value="F:hydrolase activity, hydrolyzing O-glycosyl compounds"/>
    <property type="evidence" value="ECO:0007669"/>
    <property type="project" value="InterPro"/>
</dbReference>
<dbReference type="PROSITE" id="PS51109">
    <property type="entry name" value="G5"/>
    <property type="match status" value="1"/>
</dbReference>
<reference evidence="4 5" key="1">
    <citation type="journal article" date="2016" name="Int. J. Syst. Evol. Microbiol.">
        <title>Desulfotomaculum ferrireducens sp. nov., a moderately thermophilic sulfate-reducing and dissimilatory Fe(III)-reducing bacterium isolated from compost.</title>
        <authorList>
            <person name="Yang G."/>
            <person name="Guo J."/>
            <person name="Zhuang L."/>
            <person name="Yuan Y."/>
            <person name="Zhou S."/>
        </authorList>
    </citation>
    <scope>NUCLEOTIDE SEQUENCE [LARGE SCALE GENOMIC DNA]</scope>
    <source>
        <strain evidence="4 5">GSS09</strain>
    </source>
</reference>
<dbReference type="GO" id="GO:0009254">
    <property type="term" value="P:peptidoglycan turnover"/>
    <property type="evidence" value="ECO:0007669"/>
    <property type="project" value="InterPro"/>
</dbReference>
<evidence type="ECO:0000256" key="2">
    <source>
        <dbReference type="SAM" id="Phobius"/>
    </source>
</evidence>
<dbReference type="OrthoDB" id="9798935at2"/>
<evidence type="ECO:0000256" key="1">
    <source>
        <dbReference type="ARBA" id="ARBA00022729"/>
    </source>
</evidence>
<dbReference type="Pfam" id="PF06725">
    <property type="entry name" value="3D"/>
    <property type="match status" value="1"/>
</dbReference>
<sequence length="310" mass="33966">MNWSTVEWPTKTHPATVARVQTRQSKKKALLAGLLGVFILLLLSAVTIFYARWSEGMQLPQVADRARVLVNQVIKGQIPVTLTVGGKTTVIETTGKTVQDVLEQQGIVLQQEDKVTPALTALLEKDMSIKVVKVEVRLENKEVPLPFVTERLASPELPRGFSRKIKDGQEGILKETWQIRLEDGVEVSRTCIAREVIKEPVNALIQYGTLSTVSRGGQDLRFSRALDVIATAYTYTGYNTASGVPPGPGVVAVDPRVIPLGSRLFVEGYGNATALDTGGAIKGNRIDVFYPTVEQALQWGVKNTKVYVLE</sequence>
<feature type="transmembrane region" description="Helical" evidence="2">
    <location>
        <begin position="29"/>
        <end position="51"/>
    </location>
</feature>
<organism evidence="4 5">
    <name type="scientific">Desulforamulus ferrireducens</name>
    <dbReference type="NCBI Taxonomy" id="1833852"/>
    <lineage>
        <taxon>Bacteria</taxon>
        <taxon>Bacillati</taxon>
        <taxon>Bacillota</taxon>
        <taxon>Clostridia</taxon>
        <taxon>Eubacteriales</taxon>
        <taxon>Peptococcaceae</taxon>
        <taxon>Desulforamulus</taxon>
    </lineage>
</organism>
<dbReference type="AlphaFoldDB" id="A0A1S6ISS7"/>
<proteinExistence type="predicted"/>
<protein>
    <recommendedName>
        <fullName evidence="3">G5 domain-containing protein</fullName>
    </recommendedName>
</protein>
<dbReference type="Pfam" id="PF07501">
    <property type="entry name" value="G5"/>
    <property type="match status" value="1"/>
</dbReference>
<keyword evidence="1" id="KW-0732">Signal</keyword>
<name>A0A1S6ISS7_9FIRM</name>
<dbReference type="KEGG" id="dfg:B0537_01140"/>
<dbReference type="Proteomes" id="UP000189464">
    <property type="component" value="Chromosome"/>
</dbReference>
<gene>
    <name evidence="4" type="ORF">B0537_01140</name>
</gene>
<keyword evidence="2" id="KW-1133">Transmembrane helix</keyword>
<dbReference type="GO" id="GO:0019867">
    <property type="term" value="C:outer membrane"/>
    <property type="evidence" value="ECO:0007669"/>
    <property type="project" value="InterPro"/>
</dbReference>
<dbReference type="EMBL" id="CP019698">
    <property type="protein sequence ID" value="AQS57831.1"/>
    <property type="molecule type" value="Genomic_DNA"/>
</dbReference>
<dbReference type="RefSeq" id="WP_077712797.1">
    <property type="nucleotide sequence ID" value="NZ_CP019698.1"/>
</dbReference>
<dbReference type="SUPFAM" id="SSF50685">
    <property type="entry name" value="Barwin-like endoglucanases"/>
    <property type="match status" value="1"/>
</dbReference>
<feature type="domain" description="G5" evidence="3">
    <location>
        <begin position="131"/>
        <end position="211"/>
    </location>
</feature>
<dbReference type="SMART" id="SM01208">
    <property type="entry name" value="G5"/>
    <property type="match status" value="1"/>
</dbReference>
<dbReference type="PANTHER" id="PTHR39160">
    <property type="entry name" value="CELL WALL-BINDING PROTEIN YOCH"/>
    <property type="match status" value="1"/>
</dbReference>
<dbReference type="InterPro" id="IPR011098">
    <property type="entry name" value="G5_dom"/>
</dbReference>
<accession>A0A1S6ISS7</accession>
<dbReference type="Pfam" id="PF03990">
    <property type="entry name" value="DUF348"/>
    <property type="match status" value="1"/>
</dbReference>
<evidence type="ECO:0000259" key="3">
    <source>
        <dbReference type="PROSITE" id="PS51109"/>
    </source>
</evidence>
<evidence type="ECO:0000313" key="4">
    <source>
        <dbReference type="EMBL" id="AQS57831.1"/>
    </source>
</evidence>
<keyword evidence="2" id="KW-0472">Membrane</keyword>
<dbReference type="InterPro" id="IPR051933">
    <property type="entry name" value="Resuscitation_pf_RpfB"/>
</dbReference>
<dbReference type="Gene3D" id="2.40.40.10">
    <property type="entry name" value="RlpA-like domain"/>
    <property type="match status" value="1"/>
</dbReference>
<dbReference type="CDD" id="cd22786">
    <property type="entry name" value="DPBB_YuiC-like"/>
    <property type="match status" value="1"/>
</dbReference>
<dbReference type="Gene3D" id="2.20.230.10">
    <property type="entry name" value="Resuscitation-promoting factor rpfb"/>
    <property type="match status" value="1"/>
</dbReference>
<dbReference type="InterPro" id="IPR036908">
    <property type="entry name" value="RlpA-like_sf"/>
</dbReference>
<dbReference type="STRING" id="1833852.B0537_01140"/>